<dbReference type="HAMAP" id="MF_00367">
    <property type="entry name" value="GTPase_Era"/>
    <property type="match status" value="1"/>
</dbReference>
<evidence type="ECO:0000259" key="9">
    <source>
        <dbReference type="PROSITE" id="PS50823"/>
    </source>
</evidence>
<dbReference type="InterPro" id="IPR015946">
    <property type="entry name" value="KH_dom-like_a/b"/>
</dbReference>
<comment type="similarity">
    <text evidence="1 6 7 8">Belongs to the TRAFAC class TrmE-Era-EngA-EngB-Septin-like GTPase superfamily. Era GTPase family.</text>
</comment>
<dbReference type="GO" id="GO:0005829">
    <property type="term" value="C:cytosol"/>
    <property type="evidence" value="ECO:0007669"/>
    <property type="project" value="TreeGrafter"/>
</dbReference>
<evidence type="ECO:0000256" key="8">
    <source>
        <dbReference type="RuleBase" id="RU003761"/>
    </source>
</evidence>
<dbReference type="Pfam" id="PF01926">
    <property type="entry name" value="MMR_HSR1"/>
    <property type="match status" value="1"/>
</dbReference>
<evidence type="ECO:0000256" key="3">
    <source>
        <dbReference type="ARBA" id="ARBA00022741"/>
    </source>
</evidence>
<feature type="domain" description="Era-type G" evidence="10">
    <location>
        <begin position="5"/>
        <end position="179"/>
    </location>
</feature>
<dbReference type="AlphaFoldDB" id="S2VYI4"/>
<feature type="binding site" evidence="6">
    <location>
        <begin position="60"/>
        <end position="64"/>
    </location>
    <ligand>
        <name>GTP</name>
        <dbReference type="ChEBI" id="CHEBI:37565"/>
    </ligand>
</feature>
<feature type="binding site" evidence="6">
    <location>
        <begin position="13"/>
        <end position="20"/>
    </location>
    <ligand>
        <name>GTP</name>
        <dbReference type="ChEBI" id="CHEBI:37565"/>
    </ligand>
</feature>
<dbReference type="SUPFAM" id="SSF52540">
    <property type="entry name" value="P-loop containing nucleoside triphosphate hydrolases"/>
    <property type="match status" value="1"/>
</dbReference>
<dbReference type="PANTHER" id="PTHR42698">
    <property type="entry name" value="GTPASE ERA"/>
    <property type="match status" value="1"/>
</dbReference>
<feature type="region of interest" description="G3" evidence="7">
    <location>
        <begin position="60"/>
        <end position="63"/>
    </location>
</feature>
<dbReference type="GO" id="GO:0005886">
    <property type="term" value="C:plasma membrane"/>
    <property type="evidence" value="ECO:0007669"/>
    <property type="project" value="UniProtKB-SubCell"/>
</dbReference>
<evidence type="ECO:0000256" key="1">
    <source>
        <dbReference type="ARBA" id="ARBA00007921"/>
    </source>
</evidence>
<dbReference type="STRING" id="883161.HMPREF9306_01478"/>
<dbReference type="PROSITE" id="PS50823">
    <property type="entry name" value="KH_TYPE_2"/>
    <property type="match status" value="1"/>
</dbReference>
<keyword evidence="3 6" id="KW-0547">Nucleotide-binding</keyword>
<proteinExistence type="inferred from homology"/>
<dbReference type="EMBL" id="AGZR01000009">
    <property type="protein sequence ID" value="EPD31921.1"/>
    <property type="molecule type" value="Genomic_DNA"/>
</dbReference>
<organism evidence="11 12">
    <name type="scientific">Propionimicrobium lymphophilum ACS-093-V-SCH5</name>
    <dbReference type="NCBI Taxonomy" id="883161"/>
    <lineage>
        <taxon>Bacteria</taxon>
        <taxon>Bacillati</taxon>
        <taxon>Actinomycetota</taxon>
        <taxon>Actinomycetes</taxon>
        <taxon>Propionibacteriales</taxon>
        <taxon>Propionibacteriaceae</taxon>
        <taxon>Propionimicrobium</taxon>
    </lineage>
</organism>
<feature type="region of interest" description="G1" evidence="7">
    <location>
        <begin position="13"/>
        <end position="20"/>
    </location>
</feature>
<feature type="region of interest" description="G5" evidence="7">
    <location>
        <begin position="158"/>
        <end position="160"/>
    </location>
</feature>
<dbReference type="CDD" id="cd22534">
    <property type="entry name" value="KH-II_Era"/>
    <property type="match status" value="1"/>
</dbReference>
<dbReference type="NCBIfam" id="TIGR00436">
    <property type="entry name" value="era"/>
    <property type="match status" value="1"/>
</dbReference>
<comment type="function">
    <text evidence="6">An essential GTPase that binds both GDP and GTP, with rapid nucleotide exchange. Plays a role in 16S rRNA processing and 30S ribosomal subunit biogenesis and possibly also in cell cycle regulation and energy metabolism.</text>
</comment>
<dbReference type="PROSITE" id="PS51713">
    <property type="entry name" value="G_ERA"/>
    <property type="match status" value="1"/>
</dbReference>
<feature type="region of interest" description="G4" evidence="7">
    <location>
        <begin position="124"/>
        <end position="127"/>
    </location>
</feature>
<dbReference type="PATRIC" id="fig|883161.3.peg.1466"/>
<dbReference type="InterPro" id="IPR004044">
    <property type="entry name" value="KH_dom_type_2"/>
</dbReference>
<dbReference type="Gene3D" id="3.30.300.20">
    <property type="match status" value="1"/>
</dbReference>
<evidence type="ECO:0000259" key="10">
    <source>
        <dbReference type="PROSITE" id="PS51713"/>
    </source>
</evidence>
<evidence type="ECO:0000256" key="5">
    <source>
        <dbReference type="ARBA" id="ARBA00023134"/>
    </source>
</evidence>
<dbReference type="SUPFAM" id="SSF54814">
    <property type="entry name" value="Prokaryotic type KH domain (KH-domain type II)"/>
    <property type="match status" value="1"/>
</dbReference>
<dbReference type="PRINTS" id="PR00326">
    <property type="entry name" value="GTP1OBG"/>
</dbReference>
<dbReference type="GO" id="GO:0000028">
    <property type="term" value="P:ribosomal small subunit assembly"/>
    <property type="evidence" value="ECO:0007669"/>
    <property type="project" value="TreeGrafter"/>
</dbReference>
<dbReference type="PANTHER" id="PTHR42698:SF1">
    <property type="entry name" value="GTPASE ERA, MITOCHONDRIAL"/>
    <property type="match status" value="1"/>
</dbReference>
<keyword evidence="4 6" id="KW-0694">RNA-binding</keyword>
<dbReference type="GO" id="GO:0043024">
    <property type="term" value="F:ribosomal small subunit binding"/>
    <property type="evidence" value="ECO:0007669"/>
    <property type="project" value="TreeGrafter"/>
</dbReference>
<dbReference type="InterPro" id="IPR005662">
    <property type="entry name" value="GTPase_Era-like"/>
</dbReference>
<evidence type="ECO:0000313" key="11">
    <source>
        <dbReference type="EMBL" id="EPD31921.1"/>
    </source>
</evidence>
<dbReference type="GO" id="GO:0070181">
    <property type="term" value="F:small ribosomal subunit rRNA binding"/>
    <property type="evidence" value="ECO:0007669"/>
    <property type="project" value="UniProtKB-UniRule"/>
</dbReference>
<feature type="binding site" evidence="6">
    <location>
        <begin position="124"/>
        <end position="127"/>
    </location>
    <ligand>
        <name>GTP</name>
        <dbReference type="ChEBI" id="CHEBI:37565"/>
    </ligand>
</feature>
<keyword evidence="12" id="KW-1185">Reference proteome</keyword>
<gene>
    <name evidence="6" type="primary">era</name>
    <name evidence="11" type="ORF">HMPREF9306_01478</name>
</gene>
<protein>
    <recommendedName>
        <fullName evidence="2 6">GTPase Era</fullName>
    </recommendedName>
</protein>
<keyword evidence="6" id="KW-0963">Cytoplasm</keyword>
<dbReference type="GO" id="GO:0005525">
    <property type="term" value="F:GTP binding"/>
    <property type="evidence" value="ECO:0007669"/>
    <property type="project" value="UniProtKB-UniRule"/>
</dbReference>
<dbReference type="NCBIfam" id="TIGR00231">
    <property type="entry name" value="small_GTP"/>
    <property type="match status" value="1"/>
</dbReference>
<dbReference type="InterPro" id="IPR027417">
    <property type="entry name" value="P-loop_NTPase"/>
</dbReference>
<sequence>MSEFVSGFACFVGRPNAGKSTLINALVGQKVAITSSKPQTTRRVVRGIVTTPNAQLIIIDTPGVSKPRSLLQTRLNDLVYETWSEVDVVAVVLPANQHVGPGDEYLVSELAKLSKRPKMLAIVTKTDLVSKERLAKQLIEVDELAKRTEVEFEHIVPCSAVSGEQTDDVAEVLTSLLEPGPKFYPDDDLTDQPDETLAAEIIREAALEDVRDELPHSIAVEIDEMSLKPDRPKDKPLLQIYASMIVERESQKGIMIGKGGSRIKQVGTEARRQLKAIFGVPIYLDLKVKVLKDWQKDAKQLNRLGF</sequence>
<dbReference type="RefSeq" id="WP_016456303.1">
    <property type="nucleotide sequence ID" value="NZ_KE150269.1"/>
</dbReference>
<evidence type="ECO:0000256" key="7">
    <source>
        <dbReference type="PROSITE-ProRule" id="PRU01050"/>
    </source>
</evidence>
<comment type="subunit">
    <text evidence="6">Monomer.</text>
</comment>
<dbReference type="InterPro" id="IPR030388">
    <property type="entry name" value="G_ERA_dom"/>
</dbReference>
<feature type="domain" description="KH type-2" evidence="9">
    <location>
        <begin position="210"/>
        <end position="292"/>
    </location>
</feature>
<accession>S2VYI4</accession>
<keyword evidence="6" id="KW-0472">Membrane</keyword>
<evidence type="ECO:0000256" key="4">
    <source>
        <dbReference type="ARBA" id="ARBA00022884"/>
    </source>
</evidence>
<keyword evidence="6" id="KW-0699">rRNA-binding</keyword>
<dbReference type="FunFam" id="3.30.300.20:FF:000003">
    <property type="entry name" value="GTPase Era"/>
    <property type="match status" value="1"/>
</dbReference>
<reference evidence="11 12" key="1">
    <citation type="submission" date="2013-04" db="EMBL/GenBank/DDBJ databases">
        <title>The Genome Sequence of Propionimicrobium lymphophilum ACS-093-V-SCH5.</title>
        <authorList>
            <consortium name="The Broad Institute Genomics Platform"/>
            <person name="Earl A."/>
            <person name="Ward D."/>
            <person name="Feldgarden M."/>
            <person name="Gevers D."/>
            <person name="Saerens B."/>
            <person name="Vaneechoutte M."/>
            <person name="Walker B."/>
            <person name="Young S."/>
            <person name="Zeng Q."/>
            <person name="Gargeya S."/>
            <person name="Fitzgerald M."/>
            <person name="Haas B."/>
            <person name="Abouelleil A."/>
            <person name="Allen A.W."/>
            <person name="Alvarado L."/>
            <person name="Arachchi H.M."/>
            <person name="Berlin A.M."/>
            <person name="Chapman S.B."/>
            <person name="Gainer-Dewar J."/>
            <person name="Goldberg J."/>
            <person name="Griggs A."/>
            <person name="Gujja S."/>
            <person name="Hansen M."/>
            <person name="Howarth C."/>
            <person name="Imamovic A."/>
            <person name="Ireland A."/>
            <person name="Larimer J."/>
            <person name="McCowan C."/>
            <person name="Murphy C."/>
            <person name="Pearson M."/>
            <person name="Poon T.W."/>
            <person name="Priest M."/>
            <person name="Roberts A."/>
            <person name="Saif S."/>
            <person name="Shea T."/>
            <person name="Sisk P."/>
            <person name="Sykes S."/>
            <person name="Wortman J."/>
            <person name="Nusbaum C."/>
            <person name="Birren B."/>
        </authorList>
    </citation>
    <scope>NUCLEOTIDE SEQUENCE [LARGE SCALE GENOMIC DNA]</scope>
    <source>
        <strain evidence="11 12">ACS-093-V-SCH5</strain>
    </source>
</reference>
<dbReference type="InterPro" id="IPR009019">
    <property type="entry name" value="KH_sf_prok-type"/>
</dbReference>
<evidence type="ECO:0000313" key="12">
    <source>
        <dbReference type="Proteomes" id="UP000014417"/>
    </source>
</evidence>
<keyword evidence="6" id="KW-1003">Cell membrane</keyword>
<keyword evidence="6" id="KW-0690">Ribosome biogenesis</keyword>
<evidence type="ECO:0000256" key="2">
    <source>
        <dbReference type="ARBA" id="ARBA00020484"/>
    </source>
</evidence>
<comment type="caution">
    <text evidence="11">The sequence shown here is derived from an EMBL/GenBank/DDBJ whole genome shotgun (WGS) entry which is preliminary data.</text>
</comment>
<dbReference type="Proteomes" id="UP000014417">
    <property type="component" value="Unassembled WGS sequence"/>
</dbReference>
<dbReference type="GO" id="GO:0003924">
    <property type="term" value="F:GTPase activity"/>
    <property type="evidence" value="ECO:0007669"/>
    <property type="project" value="UniProtKB-UniRule"/>
</dbReference>
<feature type="region of interest" description="G2" evidence="7">
    <location>
        <begin position="39"/>
        <end position="43"/>
    </location>
</feature>
<dbReference type="OrthoDB" id="9805918at2"/>
<dbReference type="Gene3D" id="3.40.50.300">
    <property type="entry name" value="P-loop containing nucleotide triphosphate hydrolases"/>
    <property type="match status" value="1"/>
</dbReference>
<dbReference type="CDD" id="cd04163">
    <property type="entry name" value="Era"/>
    <property type="match status" value="1"/>
</dbReference>
<dbReference type="NCBIfam" id="NF000908">
    <property type="entry name" value="PRK00089.1"/>
    <property type="match status" value="1"/>
</dbReference>
<dbReference type="InterPro" id="IPR005225">
    <property type="entry name" value="Small_GTP-bd"/>
</dbReference>
<keyword evidence="5 6" id="KW-0342">GTP-binding</keyword>
<evidence type="ECO:0000256" key="6">
    <source>
        <dbReference type="HAMAP-Rule" id="MF_00367"/>
    </source>
</evidence>
<name>S2VYI4_9ACTN</name>
<dbReference type="HOGENOM" id="CLU_038009_0_2_11"/>
<dbReference type="Pfam" id="PF07650">
    <property type="entry name" value="KH_2"/>
    <property type="match status" value="1"/>
</dbReference>
<comment type="subcellular location">
    <subcellularLocation>
        <location evidence="6">Cytoplasm</location>
    </subcellularLocation>
    <subcellularLocation>
        <location evidence="6">Cell membrane</location>
        <topology evidence="6">Peripheral membrane protein</topology>
    </subcellularLocation>
</comment>
<dbReference type="InterPro" id="IPR006073">
    <property type="entry name" value="GTP-bd"/>
</dbReference>